<dbReference type="InterPro" id="IPR006664">
    <property type="entry name" value="OMP_bac"/>
</dbReference>
<dbReference type="AlphaFoldDB" id="A0A0A2FXT3"/>
<dbReference type="RefSeq" id="WP_023937186.1">
    <property type="nucleotide sequence ID" value="NZ_FUXH01000007.1"/>
</dbReference>
<dbReference type="PROSITE" id="PS51123">
    <property type="entry name" value="OMPA_2"/>
    <property type="match status" value="1"/>
</dbReference>
<evidence type="ECO:0000313" key="8">
    <source>
        <dbReference type="EMBL" id="KGN93034.1"/>
    </source>
</evidence>
<dbReference type="Pfam" id="PF00691">
    <property type="entry name" value="OmpA"/>
    <property type="match status" value="1"/>
</dbReference>
<dbReference type="Pfam" id="PF13488">
    <property type="entry name" value="Gly-zipper_Omp"/>
    <property type="match status" value="1"/>
</dbReference>
<sequence>MKKTSIIAALAATALLISGCGLSNAIKGGAIGTGAGAAIGAGIGKVAGNSGMGAIIGATIGGAAGAIIGNKMDKQKKELETQLPDAKIEAINDGEAIRVTFDSGILFQTGKSDLNAASRSALSKFAKNINENPDTDIEIIGHTDSTGSDRVNNPLSERRAKAVYSFLNAQGVATSRMQYSGKGSYEPIADNSTVEGRRLNRRVEVYILPNAKMIKEAKQGSL</sequence>
<keyword evidence="2 4" id="KW-0472">Membrane</keyword>
<dbReference type="SUPFAM" id="SSF103088">
    <property type="entry name" value="OmpA-like"/>
    <property type="match status" value="1"/>
</dbReference>
<keyword evidence="5" id="KW-0812">Transmembrane</keyword>
<evidence type="ECO:0000256" key="1">
    <source>
        <dbReference type="ARBA" id="ARBA00004442"/>
    </source>
</evidence>
<keyword evidence="11" id="KW-1185">Reference proteome</keyword>
<name>A0A0A2FXT3_9PORP</name>
<dbReference type="InterPro" id="IPR006665">
    <property type="entry name" value="OmpA-like"/>
</dbReference>
<dbReference type="PANTHER" id="PTHR30329:SF21">
    <property type="entry name" value="LIPOPROTEIN YIAD-RELATED"/>
    <property type="match status" value="1"/>
</dbReference>
<dbReference type="PROSITE" id="PS51257">
    <property type="entry name" value="PROKAR_LIPOPROTEIN"/>
    <property type="match status" value="1"/>
</dbReference>
<reference evidence="9 11" key="2">
    <citation type="submission" date="2018-06" db="EMBL/GenBank/DDBJ databases">
        <authorList>
            <consortium name="Pathogen Informatics"/>
            <person name="Doyle S."/>
        </authorList>
    </citation>
    <scope>NUCLEOTIDE SEQUENCE [LARGE SCALE GENOMIC DNA]</scope>
    <source>
        <strain evidence="9 11">NCTC12858</strain>
    </source>
</reference>
<dbReference type="PROSITE" id="PS01068">
    <property type="entry name" value="OMPA_1"/>
    <property type="match status" value="1"/>
</dbReference>
<proteinExistence type="predicted"/>
<feature type="transmembrane region" description="Helical" evidence="5">
    <location>
        <begin position="49"/>
        <end position="69"/>
    </location>
</feature>
<keyword evidence="9" id="KW-0449">Lipoprotein</keyword>
<evidence type="ECO:0000259" key="7">
    <source>
        <dbReference type="PROSITE" id="PS51123"/>
    </source>
</evidence>
<evidence type="ECO:0000256" key="6">
    <source>
        <dbReference type="SAM" id="SignalP"/>
    </source>
</evidence>
<dbReference type="PRINTS" id="PR01021">
    <property type="entry name" value="OMPADOMAIN"/>
</dbReference>
<evidence type="ECO:0000256" key="2">
    <source>
        <dbReference type="ARBA" id="ARBA00023136"/>
    </source>
</evidence>
<accession>A0A0A2FXT3</accession>
<gene>
    <name evidence="9" type="primary">yiaD</name>
    <name evidence="8" type="ORF">HQ38_09715</name>
    <name evidence="9" type="ORF">NCTC12858_00852</name>
</gene>
<keyword evidence="5" id="KW-1133">Transmembrane helix</keyword>
<keyword evidence="3" id="KW-0998">Cell outer membrane</keyword>
<dbReference type="Proteomes" id="UP000030136">
    <property type="component" value="Unassembled WGS sequence"/>
</dbReference>
<dbReference type="CDD" id="cd07185">
    <property type="entry name" value="OmpA_C-like"/>
    <property type="match status" value="1"/>
</dbReference>
<dbReference type="Gene3D" id="3.30.1330.60">
    <property type="entry name" value="OmpA-like domain"/>
    <property type="match status" value="1"/>
</dbReference>
<dbReference type="OrthoDB" id="9782229at2"/>
<feature type="chain" id="PRO_5043118555" evidence="6">
    <location>
        <begin position="26"/>
        <end position="222"/>
    </location>
</feature>
<reference evidence="8 10" key="1">
    <citation type="submission" date="2014-08" db="EMBL/GenBank/DDBJ databases">
        <title>Porphyromonas crevioricanis strain:COT-253_OH1447 Genome sequencing.</title>
        <authorList>
            <person name="Wallis C."/>
            <person name="Deusch O."/>
            <person name="O'Flynn C."/>
            <person name="Davis I."/>
            <person name="Jospin G."/>
            <person name="Darling A.E."/>
            <person name="Coil D.A."/>
            <person name="Alexiev A."/>
            <person name="Horsfall A."/>
            <person name="Kirkwood N."/>
            <person name="Harris S."/>
            <person name="Eisen J.A."/>
        </authorList>
    </citation>
    <scope>NUCLEOTIDE SEQUENCE [LARGE SCALE GENOMIC DNA]</scope>
    <source>
        <strain evidence="10">COT-253 OH1447</strain>
        <strain evidence="8">COT-253_OH1447</strain>
    </source>
</reference>
<dbReference type="InterPro" id="IPR036737">
    <property type="entry name" value="OmpA-like_sf"/>
</dbReference>
<evidence type="ECO:0000313" key="10">
    <source>
        <dbReference type="Proteomes" id="UP000030136"/>
    </source>
</evidence>
<dbReference type="GO" id="GO:0009279">
    <property type="term" value="C:cell outer membrane"/>
    <property type="evidence" value="ECO:0007669"/>
    <property type="project" value="UniProtKB-SubCell"/>
</dbReference>
<dbReference type="STRING" id="393921.HQ45_00325"/>
<protein>
    <submittedName>
        <fullName evidence="9">Inner membrane lipoprotein YiaD</fullName>
    </submittedName>
    <submittedName>
        <fullName evidence="8">Membrane protein</fullName>
    </submittedName>
</protein>
<feature type="domain" description="OmpA-like" evidence="7">
    <location>
        <begin position="94"/>
        <end position="211"/>
    </location>
</feature>
<evidence type="ECO:0000256" key="5">
    <source>
        <dbReference type="SAM" id="Phobius"/>
    </source>
</evidence>
<evidence type="ECO:0000256" key="4">
    <source>
        <dbReference type="PROSITE-ProRule" id="PRU00473"/>
    </source>
</evidence>
<dbReference type="EMBL" id="JQJC01000030">
    <property type="protein sequence ID" value="KGN93034.1"/>
    <property type="molecule type" value="Genomic_DNA"/>
</dbReference>
<dbReference type="KEGG" id="pcre:NCTC12858_00852"/>
<evidence type="ECO:0000313" key="9">
    <source>
        <dbReference type="EMBL" id="SQH73014.1"/>
    </source>
</evidence>
<dbReference type="eggNOG" id="COG2885">
    <property type="taxonomic scope" value="Bacteria"/>
</dbReference>
<dbReference type="PANTHER" id="PTHR30329">
    <property type="entry name" value="STATOR ELEMENT OF FLAGELLAR MOTOR COMPLEX"/>
    <property type="match status" value="1"/>
</dbReference>
<comment type="subcellular location">
    <subcellularLocation>
        <location evidence="1">Cell outer membrane</location>
    </subcellularLocation>
</comment>
<dbReference type="InterPro" id="IPR050330">
    <property type="entry name" value="Bact_OuterMem_StrucFunc"/>
</dbReference>
<dbReference type="Proteomes" id="UP000249300">
    <property type="component" value="Chromosome 1"/>
</dbReference>
<feature type="signal peptide" evidence="6">
    <location>
        <begin position="1"/>
        <end position="25"/>
    </location>
</feature>
<evidence type="ECO:0000256" key="3">
    <source>
        <dbReference type="ARBA" id="ARBA00023237"/>
    </source>
</evidence>
<dbReference type="InterPro" id="IPR039567">
    <property type="entry name" value="Gly-zipper"/>
</dbReference>
<evidence type="ECO:0000313" key="11">
    <source>
        <dbReference type="Proteomes" id="UP000249300"/>
    </source>
</evidence>
<dbReference type="EMBL" id="LS483447">
    <property type="protein sequence ID" value="SQH73014.1"/>
    <property type="molecule type" value="Genomic_DNA"/>
</dbReference>
<keyword evidence="6" id="KW-0732">Signal</keyword>
<organism evidence="8 10">
    <name type="scientific">Porphyromonas crevioricanis</name>
    <dbReference type="NCBI Taxonomy" id="393921"/>
    <lineage>
        <taxon>Bacteria</taxon>
        <taxon>Pseudomonadati</taxon>
        <taxon>Bacteroidota</taxon>
        <taxon>Bacteroidia</taxon>
        <taxon>Bacteroidales</taxon>
        <taxon>Porphyromonadaceae</taxon>
        <taxon>Porphyromonas</taxon>
    </lineage>
</organism>
<dbReference type="InterPro" id="IPR006690">
    <property type="entry name" value="OMPA-like_CS"/>
</dbReference>